<sequence length="232" mass="26152">MGKYMRKRKTKATGEVVAVLDVSPLGVRTRAKTLALKRLQKSSSGGGDGGDVGGGCYLQLRSRRLEKPLVGFEGKRRKHPLKESKRQNRSLRVREMKGQSWNSGSGEGEEEKKEQVQENQKEIDNNGSFEVENLLEFDGRERTTRESTPCNLIRDPDSIPTPGSSTRANNASEGNGREPTSAQRIIPTAHEMNDFFAGTEEKQQKQFIEKYNFDPVNDKPLPGRYKWVKVDR</sequence>
<dbReference type="InterPro" id="IPR044898">
    <property type="entry name" value="CDI_dom_sf"/>
</dbReference>
<comment type="subcellular location">
    <subcellularLocation>
        <location evidence="1">Nucleus</location>
        <location evidence="1">Nucleoplasm</location>
    </subcellularLocation>
</comment>
<dbReference type="Proteomes" id="UP000004994">
    <property type="component" value="Chromosome 12"/>
</dbReference>
<dbReference type="GO" id="GO:0004861">
    <property type="term" value="F:cyclin-dependent protein serine/threonine kinase inhibitor activity"/>
    <property type="evidence" value="ECO:0000318"/>
    <property type="project" value="GO_Central"/>
</dbReference>
<dbReference type="Pfam" id="PF02234">
    <property type="entry name" value="CDI"/>
    <property type="match status" value="1"/>
</dbReference>
<dbReference type="InterPro" id="IPR044275">
    <property type="entry name" value="KRP"/>
</dbReference>
<evidence type="ECO:0000313" key="8">
    <source>
        <dbReference type="Proteomes" id="UP000004994"/>
    </source>
</evidence>
<dbReference type="GO" id="GO:0045740">
    <property type="term" value="P:positive regulation of DNA replication"/>
    <property type="evidence" value="ECO:0000318"/>
    <property type="project" value="GO_Central"/>
</dbReference>
<dbReference type="GO" id="GO:0005634">
    <property type="term" value="C:nucleus"/>
    <property type="evidence" value="ECO:0000318"/>
    <property type="project" value="GO_Central"/>
</dbReference>
<feature type="compositionally biased region" description="Polar residues" evidence="5">
    <location>
        <begin position="161"/>
        <end position="183"/>
    </location>
</feature>
<dbReference type="GeneID" id="101263800"/>
<accession>A0A3Q7JF16</accession>
<dbReference type="Gene3D" id="4.10.365.10">
    <property type="entry name" value="p27"/>
    <property type="match status" value="1"/>
</dbReference>
<comment type="similarity">
    <text evidence="2">Belongs to the CDI family. ICK/KRP subfamily.</text>
</comment>
<dbReference type="PaxDb" id="4081-Solyc12g098310.1.1"/>
<reference evidence="7" key="1">
    <citation type="journal article" date="2012" name="Nature">
        <title>The tomato genome sequence provides insights into fleshy fruit evolution.</title>
        <authorList>
            <consortium name="Tomato Genome Consortium"/>
        </authorList>
    </citation>
    <scope>NUCLEOTIDE SEQUENCE [LARGE SCALE GENOMIC DNA]</scope>
    <source>
        <strain evidence="7">cv. Heinz 1706</strain>
    </source>
</reference>
<gene>
    <name evidence="7" type="primary">krp3</name>
</gene>
<dbReference type="OMA" id="RNIPTTH"/>
<dbReference type="STRING" id="4081.A0A3Q7JF16"/>
<dbReference type="GO" id="GO:0051726">
    <property type="term" value="P:regulation of cell cycle"/>
    <property type="evidence" value="ECO:0007669"/>
    <property type="project" value="InterPro"/>
</dbReference>
<dbReference type="KEGG" id="sly:101263800"/>
<evidence type="ECO:0000256" key="1">
    <source>
        <dbReference type="ARBA" id="ARBA00004642"/>
    </source>
</evidence>
<dbReference type="AlphaFoldDB" id="A0A3Q7JF16"/>
<proteinExistence type="inferred from homology"/>
<evidence type="ECO:0000256" key="5">
    <source>
        <dbReference type="SAM" id="MobiDB-lite"/>
    </source>
</evidence>
<dbReference type="RefSeq" id="NP_001304938.1">
    <property type="nucleotide sequence ID" value="NM_001318009.1"/>
</dbReference>
<dbReference type="OrthoDB" id="6373236at2759"/>
<keyword evidence="3" id="KW-0649">Protein kinase inhibitor</keyword>
<evidence type="ECO:0000259" key="6">
    <source>
        <dbReference type="Pfam" id="PF02234"/>
    </source>
</evidence>
<protein>
    <submittedName>
        <fullName evidence="7">Cyclin-dependent kinase inhibitor 4-like</fullName>
    </submittedName>
</protein>
<dbReference type="Gramene" id="Solyc12g098310.2.1">
    <property type="protein sequence ID" value="Solyc12g098310.2.1"/>
    <property type="gene ID" value="Solyc12g098310.2"/>
</dbReference>
<evidence type="ECO:0000256" key="2">
    <source>
        <dbReference type="ARBA" id="ARBA00010274"/>
    </source>
</evidence>
<dbReference type="InParanoid" id="A0A3Q7JF16"/>
<reference evidence="7" key="2">
    <citation type="submission" date="2019-01" db="UniProtKB">
        <authorList>
            <consortium name="EnsemblPlants"/>
        </authorList>
    </citation>
    <scope>IDENTIFICATION</scope>
    <source>
        <strain evidence="7">cv. Heinz 1706</strain>
    </source>
</reference>
<keyword evidence="4" id="KW-0131">Cell cycle</keyword>
<dbReference type="PANTHER" id="PTHR46776">
    <property type="entry name" value="CYCLIN-DEPENDENT KINASE INHIBITOR 4-RELATED"/>
    <property type="match status" value="1"/>
</dbReference>
<keyword evidence="8" id="KW-1185">Reference proteome</keyword>
<dbReference type="InterPro" id="IPR003175">
    <property type="entry name" value="CDI_dom"/>
</dbReference>
<dbReference type="EnsemblPlants" id="Solyc12g098310.2.1">
    <property type="protein sequence ID" value="Solyc12g098310.2.1"/>
    <property type="gene ID" value="Solyc12g098310.2"/>
</dbReference>
<feature type="region of interest" description="Disordered" evidence="5">
    <location>
        <begin position="69"/>
        <end position="184"/>
    </location>
</feature>
<dbReference type="GO" id="GO:0005654">
    <property type="term" value="C:nucleoplasm"/>
    <property type="evidence" value="ECO:0007669"/>
    <property type="project" value="UniProtKB-SubCell"/>
</dbReference>
<feature type="compositionally biased region" description="Basic and acidic residues" evidence="5">
    <location>
        <begin position="110"/>
        <end position="124"/>
    </location>
</feature>
<evidence type="ECO:0000256" key="3">
    <source>
        <dbReference type="ARBA" id="ARBA00023013"/>
    </source>
</evidence>
<feature type="compositionally biased region" description="Basic and acidic residues" evidence="5">
    <location>
        <begin position="81"/>
        <end position="97"/>
    </location>
</feature>
<evidence type="ECO:0000313" key="7">
    <source>
        <dbReference type="EnsemblPlants" id="Solyc12g098310.2.1"/>
    </source>
</evidence>
<dbReference type="PIRSF" id="PIRSF017811">
    <property type="entry name" value="CDK_inhib_pln"/>
    <property type="match status" value="1"/>
</dbReference>
<feature type="domain" description="Cyclin-dependent kinase inhibitor" evidence="6">
    <location>
        <begin position="184"/>
        <end position="230"/>
    </location>
</feature>
<evidence type="ECO:0000256" key="4">
    <source>
        <dbReference type="ARBA" id="ARBA00023306"/>
    </source>
</evidence>
<organism evidence="7">
    <name type="scientific">Solanum lycopersicum</name>
    <name type="common">Tomato</name>
    <name type="synonym">Lycopersicon esculentum</name>
    <dbReference type="NCBI Taxonomy" id="4081"/>
    <lineage>
        <taxon>Eukaryota</taxon>
        <taxon>Viridiplantae</taxon>
        <taxon>Streptophyta</taxon>
        <taxon>Embryophyta</taxon>
        <taxon>Tracheophyta</taxon>
        <taxon>Spermatophyta</taxon>
        <taxon>Magnoliopsida</taxon>
        <taxon>eudicotyledons</taxon>
        <taxon>Gunneridae</taxon>
        <taxon>Pentapetalae</taxon>
        <taxon>asterids</taxon>
        <taxon>lamiids</taxon>
        <taxon>Solanales</taxon>
        <taxon>Solanaceae</taxon>
        <taxon>Solanoideae</taxon>
        <taxon>Solaneae</taxon>
        <taxon>Solanum</taxon>
        <taxon>Solanum subgen. Lycopersicon</taxon>
    </lineage>
</organism>
<name>A0A3Q7JF16_SOLLC</name>